<dbReference type="Pfam" id="PF12776">
    <property type="entry name" value="Myb_DNA-bind_3"/>
    <property type="match status" value="1"/>
</dbReference>
<feature type="domain" description="Myb/SANT-like" evidence="1">
    <location>
        <begin position="16"/>
        <end position="105"/>
    </location>
</feature>
<evidence type="ECO:0000259" key="1">
    <source>
        <dbReference type="Pfam" id="PF12776"/>
    </source>
</evidence>
<comment type="caution">
    <text evidence="2">The sequence shown here is derived from an EMBL/GenBank/DDBJ whole genome shotgun (WGS) entry which is preliminary data.</text>
</comment>
<dbReference type="AlphaFoldDB" id="A0A1R3K1G2"/>
<dbReference type="EMBL" id="AWUE01014885">
    <property type="protein sequence ID" value="OMP00922.1"/>
    <property type="molecule type" value="Genomic_DNA"/>
</dbReference>
<keyword evidence="3" id="KW-1185">Reference proteome</keyword>
<accession>A0A1R3K1G2</accession>
<organism evidence="2 3">
    <name type="scientific">Corchorus olitorius</name>
    <dbReference type="NCBI Taxonomy" id="93759"/>
    <lineage>
        <taxon>Eukaryota</taxon>
        <taxon>Viridiplantae</taxon>
        <taxon>Streptophyta</taxon>
        <taxon>Embryophyta</taxon>
        <taxon>Tracheophyta</taxon>
        <taxon>Spermatophyta</taxon>
        <taxon>Magnoliopsida</taxon>
        <taxon>eudicotyledons</taxon>
        <taxon>Gunneridae</taxon>
        <taxon>Pentapetalae</taxon>
        <taxon>rosids</taxon>
        <taxon>malvids</taxon>
        <taxon>Malvales</taxon>
        <taxon>Malvaceae</taxon>
        <taxon>Grewioideae</taxon>
        <taxon>Apeibeae</taxon>
        <taxon>Corchorus</taxon>
    </lineage>
</organism>
<protein>
    <recommendedName>
        <fullName evidence="1">Myb/SANT-like domain-containing protein</fullName>
    </recommendedName>
</protein>
<sequence>MDVVVSPRHERHVRINWTVEEEGILLDCVLTVMNGNQVLACWDYIRVEQLFNQRCPGKNPGMVAIKSKLKVLKRDFNQAREMLGYGFSFNDETKMIEGPEELWEAWLQQFHFATSLKGKPFPQFMCYKSCLTQNGVKLLEMSLVAWIKSIGFILMIV</sequence>
<name>A0A1R3K1G2_9ROSI</name>
<reference evidence="3" key="1">
    <citation type="submission" date="2013-09" db="EMBL/GenBank/DDBJ databases">
        <title>Corchorus olitorius genome sequencing.</title>
        <authorList>
            <person name="Alam M."/>
            <person name="Haque M.S."/>
            <person name="Islam M.S."/>
            <person name="Emdad E.M."/>
            <person name="Islam M.M."/>
            <person name="Ahmed B."/>
            <person name="Halim A."/>
            <person name="Hossen Q.M.M."/>
            <person name="Hossain M.Z."/>
            <person name="Ahmed R."/>
            <person name="Khan M.M."/>
            <person name="Islam R."/>
            <person name="Rashid M.M."/>
            <person name="Khan S.A."/>
            <person name="Rahman M.S."/>
            <person name="Alam M."/>
            <person name="Yahiya A.S."/>
            <person name="Khan M.S."/>
            <person name="Azam M.S."/>
            <person name="Haque T."/>
            <person name="Lashkar M.Z.H."/>
            <person name="Akhand A.I."/>
            <person name="Morshed G."/>
            <person name="Roy S."/>
            <person name="Uddin K.S."/>
            <person name="Rabeya T."/>
            <person name="Hossain A.S."/>
            <person name="Chowdhury A."/>
            <person name="Snigdha A.R."/>
            <person name="Mortoza M.S."/>
            <person name="Matin S.A."/>
            <person name="Hoque S.M.E."/>
            <person name="Islam M.K."/>
            <person name="Roy D.K."/>
            <person name="Haider R."/>
            <person name="Moosa M.M."/>
            <person name="Elias S.M."/>
            <person name="Hasan A.M."/>
            <person name="Jahan S."/>
            <person name="Shafiuddin M."/>
            <person name="Mahmood N."/>
            <person name="Shommy N.S."/>
        </authorList>
    </citation>
    <scope>NUCLEOTIDE SEQUENCE [LARGE SCALE GENOMIC DNA]</scope>
    <source>
        <strain evidence="3">cv. O-4</strain>
    </source>
</reference>
<dbReference type="Proteomes" id="UP000187203">
    <property type="component" value="Unassembled WGS sequence"/>
</dbReference>
<gene>
    <name evidence="2" type="ORF">COLO4_12268</name>
</gene>
<evidence type="ECO:0000313" key="2">
    <source>
        <dbReference type="EMBL" id="OMP00922.1"/>
    </source>
</evidence>
<evidence type="ECO:0000313" key="3">
    <source>
        <dbReference type="Proteomes" id="UP000187203"/>
    </source>
</evidence>
<proteinExistence type="predicted"/>
<dbReference type="OrthoDB" id="1748457at2759"/>
<dbReference type="InterPro" id="IPR024752">
    <property type="entry name" value="Myb/SANT-like_dom"/>
</dbReference>